<feature type="domain" description="C2H2-type" evidence="6">
    <location>
        <begin position="152"/>
        <end position="175"/>
    </location>
</feature>
<dbReference type="PROSITE" id="PS50157">
    <property type="entry name" value="ZINC_FINGER_C2H2_2"/>
    <property type="match status" value="3"/>
</dbReference>
<keyword evidence="2" id="KW-0677">Repeat</keyword>
<keyword evidence="8" id="KW-1185">Reference proteome</keyword>
<evidence type="ECO:0000313" key="8">
    <source>
        <dbReference type="Proteomes" id="UP000092154"/>
    </source>
</evidence>
<feature type="domain" description="C2H2-type" evidence="6">
    <location>
        <begin position="120"/>
        <end position="143"/>
    </location>
</feature>
<dbReference type="Proteomes" id="UP000092154">
    <property type="component" value="Unassembled WGS sequence"/>
</dbReference>
<accession>A0A1B7MX57</accession>
<dbReference type="InParanoid" id="A0A1B7MX57"/>
<evidence type="ECO:0000256" key="5">
    <source>
        <dbReference type="PROSITE-ProRule" id="PRU00042"/>
    </source>
</evidence>
<dbReference type="GO" id="GO:0008270">
    <property type="term" value="F:zinc ion binding"/>
    <property type="evidence" value="ECO:0007669"/>
    <property type="project" value="UniProtKB-KW"/>
</dbReference>
<evidence type="ECO:0000256" key="2">
    <source>
        <dbReference type="ARBA" id="ARBA00022737"/>
    </source>
</evidence>
<dbReference type="InterPro" id="IPR013087">
    <property type="entry name" value="Znf_C2H2_type"/>
</dbReference>
<dbReference type="PROSITE" id="PS00028">
    <property type="entry name" value="ZINC_FINGER_C2H2_1"/>
    <property type="match status" value="6"/>
</dbReference>
<evidence type="ECO:0000256" key="1">
    <source>
        <dbReference type="ARBA" id="ARBA00022723"/>
    </source>
</evidence>
<evidence type="ECO:0000256" key="3">
    <source>
        <dbReference type="ARBA" id="ARBA00022771"/>
    </source>
</evidence>
<keyword evidence="3 5" id="KW-0863">Zinc-finger</keyword>
<dbReference type="SUPFAM" id="SSF57667">
    <property type="entry name" value="beta-beta-alpha zinc fingers"/>
    <property type="match status" value="1"/>
</dbReference>
<keyword evidence="4" id="KW-0862">Zinc</keyword>
<dbReference type="OrthoDB" id="6105938at2759"/>
<name>A0A1B7MX57_9AGAM</name>
<dbReference type="STRING" id="1314800.A0A1B7MX57"/>
<dbReference type="AlphaFoldDB" id="A0A1B7MX57"/>
<sequence>MAKSKLLCPICPGPPTQANFKDSGEVRLVLEHIKKTHLTSAATICEQCQRDFPTIDELVSHLAFRKHHQCQVPNCFKNFMTAIHLSDHMSTAHPEVLFDDNASSSPSQAAPEAQVAGVSFECSSCKQWFPSENELSCHVQSVHPPTTAKKAYPCDLCNQTFSKMSKRAAHAQSVHPPTTAKKAYPCYLCDQTFSKKSKRTAHGVIAHPPGPVCAMCRFTCPSQQVLDDHVAAVHPTCVERNLGFEDDAAYATHRQTSHLQPTPIASPLASHPCPFCDRSFKFPKSLDDHMAAIHPFTCGMCNCTCPKEELLQEHVTSAHSCPVCHEGIFATTDLLIPHLVDHAFPYHCEVCQTRYTHEEDLHLHYRDSPDDVHPSCAKCDLSFQDAADYYNIASSTQNRFIPRYAANRVTVQCLISGNFLCIT</sequence>
<dbReference type="EMBL" id="KV448367">
    <property type="protein sequence ID" value="OAX37190.1"/>
    <property type="molecule type" value="Genomic_DNA"/>
</dbReference>
<dbReference type="PANTHER" id="PTHR24379:SF121">
    <property type="entry name" value="C2H2-TYPE DOMAIN-CONTAINING PROTEIN"/>
    <property type="match status" value="1"/>
</dbReference>
<gene>
    <name evidence="7" type="ORF">K503DRAFT_249299</name>
</gene>
<organism evidence="7 8">
    <name type="scientific">Rhizopogon vinicolor AM-OR11-026</name>
    <dbReference type="NCBI Taxonomy" id="1314800"/>
    <lineage>
        <taxon>Eukaryota</taxon>
        <taxon>Fungi</taxon>
        <taxon>Dikarya</taxon>
        <taxon>Basidiomycota</taxon>
        <taxon>Agaricomycotina</taxon>
        <taxon>Agaricomycetes</taxon>
        <taxon>Agaricomycetidae</taxon>
        <taxon>Boletales</taxon>
        <taxon>Suillineae</taxon>
        <taxon>Rhizopogonaceae</taxon>
        <taxon>Rhizopogon</taxon>
    </lineage>
</organism>
<feature type="domain" description="C2H2-type" evidence="6">
    <location>
        <begin position="271"/>
        <end position="294"/>
    </location>
</feature>
<evidence type="ECO:0000313" key="7">
    <source>
        <dbReference type="EMBL" id="OAX37190.1"/>
    </source>
</evidence>
<dbReference type="Pfam" id="PF12874">
    <property type="entry name" value="zf-met"/>
    <property type="match status" value="1"/>
</dbReference>
<dbReference type="Gene3D" id="3.30.160.60">
    <property type="entry name" value="Classic Zinc Finger"/>
    <property type="match status" value="3"/>
</dbReference>
<dbReference type="Pfam" id="PF00096">
    <property type="entry name" value="zf-C2H2"/>
    <property type="match status" value="1"/>
</dbReference>
<dbReference type="PANTHER" id="PTHR24379">
    <property type="entry name" value="KRAB AND ZINC FINGER DOMAIN-CONTAINING"/>
    <property type="match status" value="1"/>
</dbReference>
<evidence type="ECO:0000259" key="6">
    <source>
        <dbReference type="PROSITE" id="PS50157"/>
    </source>
</evidence>
<protein>
    <recommendedName>
        <fullName evidence="6">C2H2-type domain-containing protein</fullName>
    </recommendedName>
</protein>
<evidence type="ECO:0000256" key="4">
    <source>
        <dbReference type="ARBA" id="ARBA00022833"/>
    </source>
</evidence>
<dbReference type="SMART" id="SM00355">
    <property type="entry name" value="ZnF_C2H2"/>
    <property type="match status" value="10"/>
</dbReference>
<keyword evidence="1" id="KW-0479">Metal-binding</keyword>
<proteinExistence type="predicted"/>
<dbReference type="InterPro" id="IPR036236">
    <property type="entry name" value="Znf_C2H2_sf"/>
</dbReference>
<reference evidence="7 8" key="1">
    <citation type="submission" date="2016-06" db="EMBL/GenBank/DDBJ databases">
        <title>Comparative genomics of the ectomycorrhizal sister species Rhizopogon vinicolor and Rhizopogon vesiculosus (Basidiomycota: Boletales) reveals a divergence of the mating type B locus.</title>
        <authorList>
            <consortium name="DOE Joint Genome Institute"/>
            <person name="Mujic A.B."/>
            <person name="Kuo A."/>
            <person name="Tritt A."/>
            <person name="Lipzen A."/>
            <person name="Chen C."/>
            <person name="Johnson J."/>
            <person name="Sharma A."/>
            <person name="Barry K."/>
            <person name="Grigoriev I.V."/>
            <person name="Spatafora J.W."/>
        </authorList>
    </citation>
    <scope>NUCLEOTIDE SEQUENCE [LARGE SCALE GENOMIC DNA]</scope>
    <source>
        <strain evidence="7 8">AM-OR11-026</strain>
    </source>
</reference>